<gene>
    <name evidence="1" type="ORF">SD1D_1800</name>
</gene>
<dbReference type="Pfam" id="PF18941">
    <property type="entry name" value="DUF5688"/>
    <property type="match status" value="1"/>
</dbReference>
<dbReference type="OrthoDB" id="1655031at2"/>
<keyword evidence="2" id="KW-1185">Reference proteome</keyword>
<dbReference type="Proteomes" id="UP000196053">
    <property type="component" value="Chromosome I"/>
</dbReference>
<reference evidence="2" key="1">
    <citation type="submission" date="2015-09" db="EMBL/GenBank/DDBJ databases">
        <authorList>
            <person name="Wibberg D."/>
        </authorList>
    </citation>
    <scope>NUCLEOTIDE SEQUENCE [LARGE SCALE GENOMIC DNA]</scope>
    <source>
        <strain evidence="2">SD1D</strain>
    </source>
</reference>
<proteinExistence type="predicted"/>
<dbReference type="KEGG" id="hsd:SD1D_1800"/>
<protein>
    <submittedName>
        <fullName evidence="1">Uncharacterized protein</fullName>
    </submittedName>
</protein>
<dbReference type="InterPro" id="IPR043743">
    <property type="entry name" value="DUF5688"/>
</dbReference>
<evidence type="ECO:0000313" key="2">
    <source>
        <dbReference type="Proteomes" id="UP000196053"/>
    </source>
</evidence>
<sequence length="300" mass="34698">MLNAVKEELLDYVSFVSYIKDKIRERMGDSYSVMTYKVLKNNSLELDSLVLLKEGRNFAPNIYLNGYYDLYLAGTSMKEIIDRLCMIYNHCSIPAIKDDFNFSLDTIGSYIFFRIVSLERNKKLLTQIPYIKYLDFAVTFHCLVRCEDDGIGTIRITNEHMKLWNISLNNLRDLAFKNTSRLFPPVIRTMEEVLRGSLDNGNPSYISCPMYILTNEKGINGASCLLYKDLIKNFAHQINSDLYILPSSVHEIILLPMKKKLNIDYLSKMVMEINKSSVPVDEILSDNVYIYSMERDAISM</sequence>
<name>A0A0K8J7B3_9FIRM</name>
<evidence type="ECO:0000313" key="1">
    <source>
        <dbReference type="EMBL" id="CUH93344.1"/>
    </source>
</evidence>
<organism evidence="1 2">
    <name type="scientific">Herbinix luporum</name>
    <dbReference type="NCBI Taxonomy" id="1679721"/>
    <lineage>
        <taxon>Bacteria</taxon>
        <taxon>Bacillati</taxon>
        <taxon>Bacillota</taxon>
        <taxon>Clostridia</taxon>
        <taxon>Lachnospirales</taxon>
        <taxon>Lachnospiraceae</taxon>
        <taxon>Herbinix</taxon>
    </lineage>
</organism>
<dbReference type="EMBL" id="LN879430">
    <property type="protein sequence ID" value="CUH93344.1"/>
    <property type="molecule type" value="Genomic_DNA"/>
</dbReference>
<dbReference type="AlphaFoldDB" id="A0A0K8J7B3"/>
<dbReference type="RefSeq" id="WP_058258600.1">
    <property type="nucleotide sequence ID" value="NZ_DUPS01000011.1"/>
</dbReference>
<accession>A0A0K8J7B3</accession>